<evidence type="ECO:0008006" key="7">
    <source>
        <dbReference type="Google" id="ProtNLM"/>
    </source>
</evidence>
<dbReference type="AlphaFoldDB" id="A0AAV7XW59"/>
<dbReference type="SMART" id="SM00248">
    <property type="entry name" value="ANK"/>
    <property type="match status" value="2"/>
</dbReference>
<organism evidence="5 6">
    <name type="scientific">Megalurothrips usitatus</name>
    <name type="common">bean blossom thrips</name>
    <dbReference type="NCBI Taxonomy" id="439358"/>
    <lineage>
        <taxon>Eukaryota</taxon>
        <taxon>Metazoa</taxon>
        <taxon>Ecdysozoa</taxon>
        <taxon>Arthropoda</taxon>
        <taxon>Hexapoda</taxon>
        <taxon>Insecta</taxon>
        <taxon>Pterygota</taxon>
        <taxon>Neoptera</taxon>
        <taxon>Paraneoptera</taxon>
        <taxon>Thysanoptera</taxon>
        <taxon>Terebrantia</taxon>
        <taxon>Thripoidea</taxon>
        <taxon>Thripidae</taxon>
        <taxon>Megalurothrips</taxon>
    </lineage>
</organism>
<dbReference type="InterPro" id="IPR002110">
    <property type="entry name" value="Ankyrin_rpt"/>
</dbReference>
<proteinExistence type="predicted"/>
<name>A0AAV7XW59_9NEOP</name>
<sequence>MKPLLSCPLFKFILFLVAERKLRVAVSTNNIELVQSYLFAGVDPNCVDSVGRSPLHLASCSGYSDIVRLLLENGANPNQRDRLGNTPLHLAACTNNIVVVTLLLKAGTDVCSSDLHGRSPLQLAQSKLKLLCKHMGSDGVVNNYVRNQASQVSLPLKSSLETVHEIPVHDNSYVTNQALQIVEMMRFFLKKRGQEAEAELLSAFSSRLTLSETKEQVETQVRDLLDSLSGLSLDNSHENRCANSSSSSSSTFHNVTLFSNALPSPNSAPSCSFIPSTSSANMVQSLTNSLEDNQMPQ</sequence>
<reference evidence="5" key="1">
    <citation type="submission" date="2022-12" db="EMBL/GenBank/DDBJ databases">
        <title>Chromosome-level genome assembly of the bean flower thrips Megalurothrips usitatus.</title>
        <authorList>
            <person name="Ma L."/>
            <person name="Liu Q."/>
            <person name="Li H."/>
            <person name="Cai W."/>
        </authorList>
    </citation>
    <scope>NUCLEOTIDE SEQUENCE</scope>
    <source>
        <strain evidence="5">Cailab_2022a</strain>
    </source>
</reference>
<evidence type="ECO:0000256" key="2">
    <source>
        <dbReference type="ARBA" id="ARBA00023043"/>
    </source>
</evidence>
<feature type="repeat" description="ANK" evidence="3">
    <location>
        <begin position="83"/>
        <end position="115"/>
    </location>
</feature>
<accession>A0AAV7XW59</accession>
<evidence type="ECO:0000313" key="5">
    <source>
        <dbReference type="EMBL" id="KAJ1529465.1"/>
    </source>
</evidence>
<keyword evidence="6" id="KW-1185">Reference proteome</keyword>
<evidence type="ECO:0000313" key="6">
    <source>
        <dbReference type="Proteomes" id="UP001075354"/>
    </source>
</evidence>
<dbReference type="Pfam" id="PF12796">
    <property type="entry name" value="Ank_2"/>
    <property type="match status" value="1"/>
</dbReference>
<dbReference type="Gene3D" id="1.25.40.20">
    <property type="entry name" value="Ankyrin repeat-containing domain"/>
    <property type="match status" value="2"/>
</dbReference>
<dbReference type="InterPro" id="IPR050776">
    <property type="entry name" value="Ank_Repeat/CDKN_Inhibitor"/>
</dbReference>
<evidence type="ECO:0000256" key="3">
    <source>
        <dbReference type="PROSITE-ProRule" id="PRU00023"/>
    </source>
</evidence>
<dbReference type="PANTHER" id="PTHR24201">
    <property type="entry name" value="ANK_REP_REGION DOMAIN-CONTAINING PROTEIN"/>
    <property type="match status" value="1"/>
</dbReference>
<keyword evidence="1" id="KW-0677">Repeat</keyword>
<evidence type="ECO:0000256" key="1">
    <source>
        <dbReference type="ARBA" id="ARBA00022737"/>
    </source>
</evidence>
<dbReference type="InterPro" id="IPR036770">
    <property type="entry name" value="Ankyrin_rpt-contain_sf"/>
</dbReference>
<dbReference type="SUPFAM" id="SSF48403">
    <property type="entry name" value="Ankyrin repeat"/>
    <property type="match status" value="1"/>
</dbReference>
<feature type="signal peptide" evidence="4">
    <location>
        <begin position="1"/>
        <end position="18"/>
    </location>
</feature>
<feature type="repeat" description="ANK" evidence="3">
    <location>
        <begin position="50"/>
        <end position="82"/>
    </location>
</feature>
<dbReference type="PROSITE" id="PS50297">
    <property type="entry name" value="ANK_REP_REGION"/>
    <property type="match status" value="2"/>
</dbReference>
<evidence type="ECO:0000256" key="4">
    <source>
        <dbReference type="SAM" id="SignalP"/>
    </source>
</evidence>
<dbReference type="PROSITE" id="PS50088">
    <property type="entry name" value="ANK_REPEAT"/>
    <property type="match status" value="2"/>
</dbReference>
<protein>
    <recommendedName>
        <fullName evidence="7">Ankyrin repeat domain-containing protein 54-like</fullName>
    </recommendedName>
</protein>
<keyword evidence="4" id="KW-0732">Signal</keyword>
<dbReference type="EMBL" id="JAPTSV010000003">
    <property type="protein sequence ID" value="KAJ1529465.1"/>
    <property type="molecule type" value="Genomic_DNA"/>
</dbReference>
<feature type="chain" id="PRO_5043328201" description="Ankyrin repeat domain-containing protein 54-like" evidence="4">
    <location>
        <begin position="19"/>
        <end position="297"/>
    </location>
</feature>
<keyword evidence="2 3" id="KW-0040">ANK repeat</keyword>
<comment type="caution">
    <text evidence="5">The sequence shown here is derived from an EMBL/GenBank/DDBJ whole genome shotgun (WGS) entry which is preliminary data.</text>
</comment>
<gene>
    <name evidence="5" type="ORF">ONE63_006241</name>
</gene>
<dbReference type="Proteomes" id="UP001075354">
    <property type="component" value="Chromosome 3"/>
</dbReference>